<reference evidence="3" key="1">
    <citation type="submission" date="2013-06" db="EMBL/GenBank/DDBJ databases">
        <authorList>
            <person name="Zhao Q."/>
        </authorList>
    </citation>
    <scope>NUCLEOTIDE SEQUENCE</scope>
    <source>
        <strain evidence="3">cv. W1943</strain>
    </source>
</reference>
<proteinExistence type="predicted"/>
<organism evidence="2 3">
    <name type="scientific">Oryza rufipogon</name>
    <name type="common">Brownbeard rice</name>
    <name type="synonym">Asian wild rice</name>
    <dbReference type="NCBI Taxonomy" id="4529"/>
    <lineage>
        <taxon>Eukaryota</taxon>
        <taxon>Viridiplantae</taxon>
        <taxon>Streptophyta</taxon>
        <taxon>Embryophyta</taxon>
        <taxon>Tracheophyta</taxon>
        <taxon>Spermatophyta</taxon>
        <taxon>Magnoliopsida</taxon>
        <taxon>Liliopsida</taxon>
        <taxon>Poales</taxon>
        <taxon>Poaceae</taxon>
        <taxon>BOP clade</taxon>
        <taxon>Oryzoideae</taxon>
        <taxon>Oryzeae</taxon>
        <taxon>Oryzinae</taxon>
        <taxon>Oryza</taxon>
    </lineage>
</organism>
<feature type="region of interest" description="Disordered" evidence="1">
    <location>
        <begin position="34"/>
        <end position="71"/>
    </location>
</feature>
<dbReference type="Gramene" id="ORUFI04G03530.1">
    <property type="protein sequence ID" value="ORUFI04G03530.1"/>
    <property type="gene ID" value="ORUFI04G03530"/>
</dbReference>
<reference evidence="2" key="2">
    <citation type="submission" date="2015-06" db="UniProtKB">
        <authorList>
            <consortium name="EnsemblPlants"/>
        </authorList>
    </citation>
    <scope>IDENTIFICATION</scope>
</reference>
<evidence type="ECO:0000256" key="1">
    <source>
        <dbReference type="SAM" id="MobiDB-lite"/>
    </source>
</evidence>
<sequence>MGRRPVAGSEKGPTVRSYRTEDWLHKEVAAVMQTVVGSKRKNGDIGRRPPWGDADGGEEQRRRSGKGRSRL</sequence>
<protein>
    <submittedName>
        <fullName evidence="2">Uncharacterized protein</fullName>
    </submittedName>
</protein>
<dbReference type="AlphaFoldDB" id="A0A0E0P5G2"/>
<dbReference type="Proteomes" id="UP000008022">
    <property type="component" value="Unassembled WGS sequence"/>
</dbReference>
<evidence type="ECO:0000313" key="2">
    <source>
        <dbReference type="EnsemblPlants" id="ORUFI04G03530.1"/>
    </source>
</evidence>
<dbReference type="EnsemblPlants" id="ORUFI04G03530.1">
    <property type="protein sequence ID" value="ORUFI04G03530.1"/>
    <property type="gene ID" value="ORUFI04G03530"/>
</dbReference>
<name>A0A0E0P5G2_ORYRU</name>
<keyword evidence="3" id="KW-1185">Reference proteome</keyword>
<accession>A0A0E0P5G2</accession>
<dbReference type="HOGENOM" id="CLU_2744445_0_0_1"/>
<evidence type="ECO:0000313" key="3">
    <source>
        <dbReference type="Proteomes" id="UP000008022"/>
    </source>
</evidence>